<name>A0ABS6D0F4_9FIRM</name>
<reference evidence="1 2" key="1">
    <citation type="submission" date="2021-06" db="EMBL/GenBank/DDBJ databases">
        <title>Faecalicatena sp. nov. isolated from porcine feces.</title>
        <authorList>
            <person name="Oh B.S."/>
            <person name="Lee J.H."/>
        </authorList>
    </citation>
    <scope>NUCLEOTIDE SEQUENCE [LARGE SCALE GENOMIC DNA]</scope>
    <source>
        <strain evidence="1 2">AGMB00832</strain>
    </source>
</reference>
<comment type="caution">
    <text evidence="1">The sequence shown here is derived from an EMBL/GenBank/DDBJ whole genome shotgun (WGS) entry which is preliminary data.</text>
</comment>
<gene>
    <name evidence="1" type="ORF">HGO97_004350</name>
</gene>
<protein>
    <recommendedName>
        <fullName evidence="3">Type I restriction modification DNA specificity protein</fullName>
    </recommendedName>
</protein>
<evidence type="ECO:0000313" key="1">
    <source>
        <dbReference type="EMBL" id="MBU3875043.1"/>
    </source>
</evidence>
<evidence type="ECO:0000313" key="2">
    <source>
        <dbReference type="Proteomes" id="UP000723714"/>
    </source>
</evidence>
<keyword evidence="2" id="KW-1185">Reference proteome</keyword>
<organism evidence="1 2">
    <name type="scientific">Faecalicatena faecalis</name>
    <dbReference type="NCBI Taxonomy" id="2726362"/>
    <lineage>
        <taxon>Bacteria</taxon>
        <taxon>Bacillati</taxon>
        <taxon>Bacillota</taxon>
        <taxon>Clostridia</taxon>
        <taxon>Lachnospirales</taxon>
        <taxon>Lachnospiraceae</taxon>
        <taxon>Faecalicatena</taxon>
    </lineage>
</organism>
<sequence>MKCIENEIPFDIPDGWEWCRIPNISLKIFAGGDKPTIYSKFKTSGCSVPIYSNGMDNAGLYGYTNEARVFSPSLTISAKGTTGFCCIREMP</sequence>
<dbReference type="EMBL" id="JABACJ020000002">
    <property type="protein sequence ID" value="MBU3875043.1"/>
    <property type="molecule type" value="Genomic_DNA"/>
</dbReference>
<proteinExistence type="predicted"/>
<dbReference type="RefSeq" id="WP_216239797.1">
    <property type="nucleotide sequence ID" value="NZ_JABACJ020000002.1"/>
</dbReference>
<evidence type="ECO:0008006" key="3">
    <source>
        <dbReference type="Google" id="ProtNLM"/>
    </source>
</evidence>
<accession>A0ABS6D0F4</accession>
<dbReference type="Proteomes" id="UP000723714">
    <property type="component" value="Unassembled WGS sequence"/>
</dbReference>